<dbReference type="Proteomes" id="UP000240760">
    <property type="component" value="Unassembled WGS sequence"/>
</dbReference>
<evidence type="ECO:0000256" key="1">
    <source>
        <dbReference type="SAM" id="MobiDB-lite"/>
    </source>
</evidence>
<keyword evidence="3" id="KW-1185">Reference proteome</keyword>
<feature type="region of interest" description="Disordered" evidence="1">
    <location>
        <begin position="53"/>
        <end position="78"/>
    </location>
</feature>
<evidence type="ECO:0000313" key="2">
    <source>
        <dbReference type="EMBL" id="PTB78299.1"/>
    </source>
</evidence>
<evidence type="ECO:0000313" key="3">
    <source>
        <dbReference type="Proteomes" id="UP000240760"/>
    </source>
</evidence>
<dbReference type="AlphaFoldDB" id="A0A2T4C9Q4"/>
<accession>A0A2T4C9Q4</accession>
<dbReference type="EMBL" id="KZ679129">
    <property type="protein sequence ID" value="PTB78299.1"/>
    <property type="molecule type" value="Genomic_DNA"/>
</dbReference>
<reference evidence="2 3" key="1">
    <citation type="submission" date="2016-07" db="EMBL/GenBank/DDBJ databases">
        <title>Multiple horizontal gene transfer events from other fungi enriched the ability of initially mycotrophic Trichoderma (Ascomycota) to feed on dead plant biomass.</title>
        <authorList>
            <consortium name="DOE Joint Genome Institute"/>
            <person name="Aerts A."/>
            <person name="Atanasova L."/>
            <person name="Chenthamara K."/>
            <person name="Zhang J."/>
            <person name="Grujic M."/>
            <person name="Henrissat B."/>
            <person name="Kuo A."/>
            <person name="Salamov A."/>
            <person name="Lipzen A."/>
            <person name="Labutti K."/>
            <person name="Barry K."/>
            <person name="Miao Y."/>
            <person name="Rahimi M.J."/>
            <person name="Shen Q."/>
            <person name="Grigoriev I.V."/>
            <person name="Kubicek C.P."/>
            <person name="Druzhinina I.S."/>
        </authorList>
    </citation>
    <scope>NUCLEOTIDE SEQUENCE [LARGE SCALE GENOMIC DNA]</scope>
    <source>
        <strain evidence="2 3">ATCC 18648</strain>
    </source>
</reference>
<proteinExistence type="predicted"/>
<gene>
    <name evidence="2" type="ORF">M440DRAFT_1189928</name>
</gene>
<protein>
    <submittedName>
        <fullName evidence="2">Uncharacterized protein</fullName>
    </submittedName>
</protein>
<feature type="region of interest" description="Disordered" evidence="1">
    <location>
        <begin position="1"/>
        <end position="23"/>
    </location>
</feature>
<organism evidence="2 3">
    <name type="scientific">Trichoderma longibrachiatum ATCC 18648</name>
    <dbReference type="NCBI Taxonomy" id="983965"/>
    <lineage>
        <taxon>Eukaryota</taxon>
        <taxon>Fungi</taxon>
        <taxon>Dikarya</taxon>
        <taxon>Ascomycota</taxon>
        <taxon>Pezizomycotina</taxon>
        <taxon>Sordariomycetes</taxon>
        <taxon>Hypocreomycetidae</taxon>
        <taxon>Hypocreales</taxon>
        <taxon>Hypocreaceae</taxon>
        <taxon>Trichoderma</taxon>
    </lineage>
</organism>
<name>A0A2T4C9Q4_TRILO</name>
<feature type="compositionally biased region" description="Polar residues" evidence="1">
    <location>
        <begin position="60"/>
        <end position="78"/>
    </location>
</feature>
<sequence length="186" mass="19585">MVGLGWTPSPQSSRAMSAAEDDGLPSCNPADGALLLGRLCAHVPLKQLSHAQLPWESCPGPSTTNSGRDTTGVPSTKYEQLRSHVDVRPSSQAKAPSICDAPPCDELRPRLRLGSSQSHPYRACASNTSRLSASRPAHCSIPKKLPQPHPTAGRGCVECITDPTKDVPPATANGAYLGNASNMRNV</sequence>